<accession>A0ABQ9E3B3</accession>
<evidence type="ECO:0000256" key="2">
    <source>
        <dbReference type="ARBA" id="ARBA00022741"/>
    </source>
</evidence>
<dbReference type="EC" id="4.6.1.2" evidence="1"/>
<evidence type="ECO:0000259" key="6">
    <source>
        <dbReference type="PROSITE" id="PS50125"/>
    </source>
</evidence>
<reference evidence="7 9" key="1">
    <citation type="submission" date="2022-12" db="EMBL/GenBank/DDBJ databases">
        <title>Chromosome-level genome of Tegillarca granosa.</title>
        <authorList>
            <person name="Kim J."/>
        </authorList>
    </citation>
    <scope>NUCLEOTIDE SEQUENCE [LARGE SCALE GENOMIC DNA]</scope>
    <source>
        <strain evidence="7">Teg-2019</strain>
        <tissue evidence="7">Adductor muscle</tissue>
    </source>
</reference>
<protein>
    <recommendedName>
        <fullName evidence="1">guanylate cyclase</fullName>
        <ecNumber evidence="1">4.6.1.2</ecNumber>
    </recommendedName>
</protein>
<evidence type="ECO:0000256" key="4">
    <source>
        <dbReference type="ARBA" id="ARBA00023293"/>
    </source>
</evidence>
<dbReference type="InterPro" id="IPR011645">
    <property type="entry name" value="HNOB_dom_associated"/>
</dbReference>
<dbReference type="Gene3D" id="6.10.250.780">
    <property type="match status" value="1"/>
</dbReference>
<keyword evidence="3" id="KW-0456">Lyase</keyword>
<dbReference type="PANTHER" id="PTHR45655:SF10">
    <property type="entry name" value="SOLUBLE GUANYLATE CYCLASE 88E"/>
    <property type="match status" value="1"/>
</dbReference>
<evidence type="ECO:0000256" key="1">
    <source>
        <dbReference type="ARBA" id="ARBA00012202"/>
    </source>
</evidence>
<dbReference type="EMBL" id="JARBDR010000921">
    <property type="protein sequence ID" value="KAJ8299772.1"/>
    <property type="molecule type" value="Genomic_DNA"/>
</dbReference>
<dbReference type="InterPro" id="IPR029787">
    <property type="entry name" value="Nucleotide_cyclase"/>
</dbReference>
<keyword evidence="4" id="KW-0141">cGMP biosynthesis</keyword>
<keyword evidence="2" id="KW-0547">Nucleotide-binding</keyword>
<dbReference type="EMBL" id="JARBDR010000921">
    <property type="protein sequence ID" value="KAJ8299767.1"/>
    <property type="molecule type" value="Genomic_DNA"/>
</dbReference>
<feature type="region of interest" description="Disordered" evidence="5">
    <location>
        <begin position="1"/>
        <end position="21"/>
    </location>
</feature>
<name>A0ABQ9E3B3_TEGGR</name>
<dbReference type="Pfam" id="PF00211">
    <property type="entry name" value="Guanylate_cyc"/>
    <property type="match status" value="1"/>
</dbReference>
<dbReference type="Gene3D" id="3.30.70.1230">
    <property type="entry name" value="Nucleotide cyclase"/>
    <property type="match status" value="1"/>
</dbReference>
<proteinExistence type="predicted"/>
<sequence>MHPILNEQQRSKSLEDNMKKLDEERKRTDQLLYQMIPKPVADRLRKGDSPISTCEVFDAVTILFSDVVNFNKICSTNSPMEVVSLLNAMYTLFDHLSEKHNVYKI</sequence>
<dbReference type="Proteomes" id="UP001217089">
    <property type="component" value="Unassembled WGS sequence"/>
</dbReference>
<dbReference type="Pfam" id="PF07701">
    <property type="entry name" value="HNOBA"/>
    <property type="match status" value="1"/>
</dbReference>
<evidence type="ECO:0000256" key="5">
    <source>
        <dbReference type="SAM" id="MobiDB-lite"/>
    </source>
</evidence>
<dbReference type="PANTHER" id="PTHR45655">
    <property type="entry name" value="GUANYLATE CYCLASE SOLUBLE SUBUNIT BETA-2"/>
    <property type="match status" value="1"/>
</dbReference>
<organism evidence="7 9">
    <name type="scientific">Tegillarca granosa</name>
    <name type="common">Malaysian cockle</name>
    <name type="synonym">Anadara granosa</name>
    <dbReference type="NCBI Taxonomy" id="220873"/>
    <lineage>
        <taxon>Eukaryota</taxon>
        <taxon>Metazoa</taxon>
        <taxon>Spiralia</taxon>
        <taxon>Lophotrochozoa</taxon>
        <taxon>Mollusca</taxon>
        <taxon>Bivalvia</taxon>
        <taxon>Autobranchia</taxon>
        <taxon>Pteriomorphia</taxon>
        <taxon>Arcoida</taxon>
        <taxon>Arcoidea</taxon>
        <taxon>Arcidae</taxon>
        <taxon>Tegillarca</taxon>
    </lineage>
</organism>
<evidence type="ECO:0000313" key="7">
    <source>
        <dbReference type="EMBL" id="KAJ8299767.1"/>
    </source>
</evidence>
<feature type="domain" description="Guanylate cyclase" evidence="6">
    <location>
        <begin position="61"/>
        <end position="105"/>
    </location>
</feature>
<comment type="caution">
    <text evidence="7">The sequence shown here is derived from an EMBL/GenBank/DDBJ whole genome shotgun (WGS) entry which is preliminary data.</text>
</comment>
<keyword evidence="9" id="KW-1185">Reference proteome</keyword>
<gene>
    <name evidence="7" type="ORF">KUTeg_023827</name>
    <name evidence="8" type="ORF">KUTeg_023832</name>
</gene>
<evidence type="ECO:0000256" key="3">
    <source>
        <dbReference type="ARBA" id="ARBA00023239"/>
    </source>
</evidence>
<evidence type="ECO:0000313" key="9">
    <source>
        <dbReference type="Proteomes" id="UP001217089"/>
    </source>
</evidence>
<dbReference type="PROSITE" id="PS50125">
    <property type="entry name" value="GUANYLATE_CYCLASE_2"/>
    <property type="match status" value="1"/>
</dbReference>
<evidence type="ECO:0000313" key="8">
    <source>
        <dbReference type="EMBL" id="KAJ8299772.1"/>
    </source>
</evidence>
<feature type="compositionally biased region" description="Basic and acidic residues" evidence="5">
    <location>
        <begin position="9"/>
        <end position="21"/>
    </location>
</feature>
<dbReference type="InterPro" id="IPR001054">
    <property type="entry name" value="A/G_cyclase"/>
</dbReference>
<dbReference type="SUPFAM" id="SSF55073">
    <property type="entry name" value="Nucleotide cyclase"/>
    <property type="match status" value="1"/>
</dbReference>